<keyword evidence="2" id="KW-1185">Reference proteome</keyword>
<dbReference type="Pfam" id="PF10803">
    <property type="entry name" value="GerPB"/>
    <property type="match status" value="1"/>
</dbReference>
<organism evidence="1 2">
    <name type="scientific">Bacillus carboniphilus</name>
    <dbReference type="NCBI Taxonomy" id="86663"/>
    <lineage>
        <taxon>Bacteria</taxon>
        <taxon>Bacillati</taxon>
        <taxon>Bacillota</taxon>
        <taxon>Bacilli</taxon>
        <taxon>Bacillales</taxon>
        <taxon>Bacillaceae</taxon>
        <taxon>Bacillus</taxon>
    </lineage>
</organism>
<accession>A0ABY9JVX3</accession>
<dbReference type="Proteomes" id="UP001197974">
    <property type="component" value="Chromosome"/>
</dbReference>
<dbReference type="EMBL" id="CP129013">
    <property type="protein sequence ID" value="WLR42908.1"/>
    <property type="molecule type" value="Genomic_DNA"/>
</dbReference>
<name>A0ABY9JVX3_9BACI</name>
<protein>
    <submittedName>
        <fullName evidence="1">Spore germination protein GerPB</fullName>
    </submittedName>
</protein>
<sequence>MNFYINQCIQIQYLRIGAVTNSSVLQIGSAGIIKPVSNLYNTGCYTVPAPEAEALMEEEEALTEESFVPLAAPSGA</sequence>
<dbReference type="RefSeq" id="WP_226538710.1">
    <property type="nucleotide sequence ID" value="NZ_CP129013.1"/>
</dbReference>
<proteinExistence type="predicted"/>
<gene>
    <name evidence="1" type="ORF">LC087_01340</name>
</gene>
<dbReference type="InterPro" id="IPR024255">
    <property type="entry name" value="GerPB"/>
</dbReference>
<evidence type="ECO:0000313" key="2">
    <source>
        <dbReference type="Proteomes" id="UP001197974"/>
    </source>
</evidence>
<reference evidence="1 2" key="1">
    <citation type="submission" date="2023-06" db="EMBL/GenBank/DDBJ databases">
        <title>Five Gram-positive bacteria isolated from mangrove sediments in Shenzhen, Guangdong, China.</title>
        <authorList>
            <person name="Yu S."/>
            <person name="Zheng W."/>
            <person name="Huang Y."/>
        </authorList>
    </citation>
    <scope>NUCLEOTIDE SEQUENCE [LARGE SCALE GENOMIC DNA]</scope>
    <source>
        <strain evidence="1 2">SaN35-3</strain>
    </source>
</reference>
<evidence type="ECO:0000313" key="1">
    <source>
        <dbReference type="EMBL" id="WLR42908.1"/>
    </source>
</evidence>